<dbReference type="AlphaFoldDB" id="B0MVE5"/>
<keyword evidence="2" id="KW-1185">Reference proteome</keyword>
<evidence type="ECO:0000313" key="2">
    <source>
        <dbReference type="Proteomes" id="UP000005819"/>
    </source>
</evidence>
<dbReference type="EMBL" id="ABFK02000017">
    <property type="protein sequence ID" value="EDS03965.1"/>
    <property type="molecule type" value="Genomic_DNA"/>
</dbReference>
<organism evidence="1 2">
    <name type="scientific">Alistipes putredinis DSM 17216</name>
    <dbReference type="NCBI Taxonomy" id="445970"/>
    <lineage>
        <taxon>Bacteria</taxon>
        <taxon>Pseudomonadati</taxon>
        <taxon>Bacteroidota</taxon>
        <taxon>Bacteroidia</taxon>
        <taxon>Bacteroidales</taxon>
        <taxon>Rikenellaceae</taxon>
        <taxon>Alistipes</taxon>
    </lineage>
</organism>
<sequence length="47" mass="5226">MLRFRLNFKGAGFAPTEAGHGKSILAGMGLSRTARRCERCPLNETRF</sequence>
<evidence type="ECO:0000313" key="1">
    <source>
        <dbReference type="EMBL" id="EDS03965.1"/>
    </source>
</evidence>
<protein>
    <submittedName>
        <fullName evidence="1">Uncharacterized protein</fullName>
    </submittedName>
</protein>
<proteinExistence type="predicted"/>
<reference evidence="1" key="1">
    <citation type="submission" date="2007-10" db="EMBL/GenBank/DDBJ databases">
        <authorList>
            <person name="Fulton L."/>
            <person name="Clifton S."/>
            <person name="Fulton B."/>
            <person name="Xu J."/>
            <person name="Minx P."/>
            <person name="Pepin K.H."/>
            <person name="Johnson M."/>
            <person name="Thiruvilangam P."/>
            <person name="Bhonagiri V."/>
            <person name="Nash W.E."/>
            <person name="Mardis E.R."/>
            <person name="Wilson R.K."/>
        </authorList>
    </citation>
    <scope>NUCLEOTIDE SEQUENCE [LARGE SCALE GENOMIC DNA]</scope>
    <source>
        <strain evidence="1">DSM 17216</strain>
    </source>
</reference>
<name>B0MVE5_9BACT</name>
<gene>
    <name evidence="1" type="ORF">ALIPUT_01027</name>
</gene>
<dbReference type="Proteomes" id="UP000005819">
    <property type="component" value="Unassembled WGS sequence"/>
</dbReference>
<comment type="caution">
    <text evidence="1">The sequence shown here is derived from an EMBL/GenBank/DDBJ whole genome shotgun (WGS) entry which is preliminary data.</text>
</comment>
<dbReference type="HOGENOM" id="CLU_3163840_0_0_10"/>
<reference evidence="1" key="2">
    <citation type="submission" date="2013-09" db="EMBL/GenBank/DDBJ databases">
        <title>Draft genome sequence of Alistipes putredinis (DSM 17216).</title>
        <authorList>
            <person name="Sudarsanam P."/>
            <person name="Ley R."/>
            <person name="Guruge J."/>
            <person name="Turnbaugh P.J."/>
            <person name="Mahowald M."/>
            <person name="Liep D."/>
            <person name="Gordon J."/>
        </authorList>
    </citation>
    <scope>NUCLEOTIDE SEQUENCE</scope>
    <source>
        <strain evidence="1">DSM 17216</strain>
    </source>
</reference>
<accession>B0MVE5</accession>